<dbReference type="PANTHER" id="PTHR48104">
    <property type="entry name" value="METACASPASE-4"/>
    <property type="match status" value="1"/>
</dbReference>
<dbReference type="InterPro" id="IPR011600">
    <property type="entry name" value="Pept_C14_caspase"/>
</dbReference>
<dbReference type="RefSeq" id="WP_202058260.1">
    <property type="nucleotide sequence ID" value="NZ_JAEQMY010000009.1"/>
</dbReference>
<dbReference type="SUPFAM" id="SSF52129">
    <property type="entry name" value="Caspase-like"/>
    <property type="match status" value="1"/>
</dbReference>
<feature type="domain" description="Peptidase C14 caspase" evidence="1">
    <location>
        <begin position="3"/>
        <end position="276"/>
    </location>
</feature>
<dbReference type="GO" id="GO:0006508">
    <property type="term" value="P:proteolysis"/>
    <property type="evidence" value="ECO:0007669"/>
    <property type="project" value="InterPro"/>
</dbReference>
<comment type="caution">
    <text evidence="2">The sequence shown here is derived from an EMBL/GenBank/DDBJ whole genome shotgun (WGS) entry which is preliminary data.</text>
</comment>
<dbReference type="InterPro" id="IPR029030">
    <property type="entry name" value="Caspase-like_dom_sf"/>
</dbReference>
<accession>A0A936Z6U2</accession>
<dbReference type="GO" id="GO:0005737">
    <property type="term" value="C:cytoplasm"/>
    <property type="evidence" value="ECO:0007669"/>
    <property type="project" value="TreeGrafter"/>
</dbReference>
<dbReference type="InterPro" id="IPR050452">
    <property type="entry name" value="Metacaspase"/>
</dbReference>
<gene>
    <name evidence="2" type="ORF">JKG68_08805</name>
</gene>
<evidence type="ECO:0000313" key="3">
    <source>
        <dbReference type="Proteomes" id="UP000605848"/>
    </source>
</evidence>
<evidence type="ECO:0000259" key="1">
    <source>
        <dbReference type="Pfam" id="PF00656"/>
    </source>
</evidence>
<sequence length="499" mass="53367">MAKKALLVAINDYGHPANNLPSCVADAQAMADLFETRFGINDTKQLFDKEATLEAVEEGLDWLFQDATKDDRLIFYFSGHGYQAPKGTTLDEVLVLRENKFLPDDRLSSLSQGVPEGTLTVILDSCFSGGLDKVPIFFDDRVELAIPKRWTPTDPDMLTAEVKSFKRVKNYRPFGCEPINGIKRKSFKLSSKGLSVNPASPDEVAQPRLNGLLLSACLETETASASTSKTDGLSAFTYGIITSLKDLPGNCSNISLMEAAASQLSTLSFRQTPVLKEPPAPPNIAKRSFITFDEAASKPGAASHVASPAEIIESIFRLFLKQGEGEKMTGTPIYGSSQDKGLLDLLPVLINVLSKDYQPGAQGASNGQSQDKGLFDLLPVLINVLSKGYQPGMQGSSGMSSQDKGILDLLPVLLGALTKGYQPGMQAHSGAQSQDKGIFDLLPVIIGALTKGYQPGMPSYGASPSQDKGLIDLLPVLLGALTKGHQPQANMGMAGGMIH</sequence>
<keyword evidence="3" id="KW-1185">Reference proteome</keyword>
<dbReference type="Gene3D" id="3.40.50.1460">
    <property type="match status" value="1"/>
</dbReference>
<dbReference type="EMBL" id="JAEQMY010000009">
    <property type="protein sequence ID" value="MBL0404061.1"/>
    <property type="molecule type" value="Genomic_DNA"/>
</dbReference>
<protein>
    <submittedName>
        <fullName evidence="2">Caspase family protein</fullName>
    </submittedName>
</protein>
<reference evidence="2" key="1">
    <citation type="submission" date="2021-01" db="EMBL/GenBank/DDBJ databases">
        <title>Microvirga sp.</title>
        <authorList>
            <person name="Kim M.K."/>
        </authorList>
    </citation>
    <scope>NUCLEOTIDE SEQUENCE</scope>
    <source>
        <strain evidence="2">5420S-16</strain>
    </source>
</reference>
<organism evidence="2 3">
    <name type="scientific">Microvirga aerilata</name>
    <dbReference type="NCBI Taxonomy" id="670292"/>
    <lineage>
        <taxon>Bacteria</taxon>
        <taxon>Pseudomonadati</taxon>
        <taxon>Pseudomonadota</taxon>
        <taxon>Alphaproteobacteria</taxon>
        <taxon>Hyphomicrobiales</taxon>
        <taxon>Methylobacteriaceae</taxon>
        <taxon>Microvirga</taxon>
    </lineage>
</organism>
<evidence type="ECO:0000313" key="2">
    <source>
        <dbReference type="EMBL" id="MBL0404061.1"/>
    </source>
</evidence>
<dbReference type="PANTHER" id="PTHR48104:SF30">
    <property type="entry name" value="METACASPASE-1"/>
    <property type="match status" value="1"/>
</dbReference>
<dbReference type="Pfam" id="PF00656">
    <property type="entry name" value="Peptidase_C14"/>
    <property type="match status" value="1"/>
</dbReference>
<dbReference type="GO" id="GO:0004197">
    <property type="term" value="F:cysteine-type endopeptidase activity"/>
    <property type="evidence" value="ECO:0007669"/>
    <property type="project" value="InterPro"/>
</dbReference>
<proteinExistence type="predicted"/>
<name>A0A936Z6U2_9HYPH</name>
<dbReference type="Proteomes" id="UP000605848">
    <property type="component" value="Unassembled WGS sequence"/>
</dbReference>
<dbReference type="AlphaFoldDB" id="A0A936Z6U2"/>